<dbReference type="AlphaFoldDB" id="A0AAV4MGU0"/>
<comment type="caution">
    <text evidence="1">The sequence shown here is derived from an EMBL/GenBank/DDBJ whole genome shotgun (WGS) entry which is preliminary data.</text>
</comment>
<protein>
    <submittedName>
        <fullName evidence="1">Uncharacterized protein</fullName>
    </submittedName>
</protein>
<organism evidence="1 2">
    <name type="scientific">Caerostris darwini</name>
    <dbReference type="NCBI Taxonomy" id="1538125"/>
    <lineage>
        <taxon>Eukaryota</taxon>
        <taxon>Metazoa</taxon>
        <taxon>Ecdysozoa</taxon>
        <taxon>Arthropoda</taxon>
        <taxon>Chelicerata</taxon>
        <taxon>Arachnida</taxon>
        <taxon>Araneae</taxon>
        <taxon>Araneomorphae</taxon>
        <taxon>Entelegynae</taxon>
        <taxon>Araneoidea</taxon>
        <taxon>Araneidae</taxon>
        <taxon>Caerostris</taxon>
    </lineage>
</organism>
<reference evidence="1 2" key="1">
    <citation type="submission" date="2021-06" db="EMBL/GenBank/DDBJ databases">
        <title>Caerostris darwini draft genome.</title>
        <authorList>
            <person name="Kono N."/>
            <person name="Arakawa K."/>
        </authorList>
    </citation>
    <scope>NUCLEOTIDE SEQUENCE [LARGE SCALE GENOMIC DNA]</scope>
</reference>
<dbReference type="Proteomes" id="UP001054837">
    <property type="component" value="Unassembled WGS sequence"/>
</dbReference>
<gene>
    <name evidence="1" type="ORF">CDAR_588591</name>
</gene>
<proteinExistence type="predicted"/>
<accession>A0AAV4MGU0</accession>
<evidence type="ECO:0000313" key="1">
    <source>
        <dbReference type="EMBL" id="GIX71417.1"/>
    </source>
</evidence>
<keyword evidence="2" id="KW-1185">Reference proteome</keyword>
<name>A0AAV4MGU0_9ARAC</name>
<evidence type="ECO:0000313" key="2">
    <source>
        <dbReference type="Proteomes" id="UP001054837"/>
    </source>
</evidence>
<dbReference type="EMBL" id="BPLQ01000447">
    <property type="protein sequence ID" value="GIX71417.1"/>
    <property type="molecule type" value="Genomic_DNA"/>
</dbReference>
<sequence>MNHQHCLELLSSANPQIITEAEKMRCPLRESIFSLSSFVCGVAQTNSAIFSKIVISGRRKTATEKKNRTVMREVPFRRRQSPDG</sequence>